<gene>
    <name evidence="1" type="ORF">CPT_MTx_021</name>
</gene>
<organism evidence="1 2">
    <name type="scientific">Serratia phage MTx</name>
    <dbReference type="NCBI Taxonomy" id="2557553"/>
    <lineage>
        <taxon>Viruses</taxon>
        <taxon>Duplodnaviria</taxon>
        <taxon>Heunggongvirae</taxon>
        <taxon>Uroviricota</taxon>
        <taxon>Caudoviricetes</taxon>
        <taxon>Lindbergviridae</taxon>
        <taxon>Myosmarvirus</taxon>
        <taxon>Myosmarvirus MTx</taxon>
    </lineage>
</organism>
<proteinExistence type="predicted"/>
<protein>
    <submittedName>
        <fullName evidence="1">Uncharacterized protein</fullName>
    </submittedName>
</protein>
<reference evidence="2" key="1">
    <citation type="submission" date="2019-03" db="EMBL/GenBank/DDBJ databases">
        <title>Complete Genome Sequence of Serratia marcescens Myophage MTx.</title>
        <authorList>
            <person name="Graham K."/>
            <person name="Freeman M."/>
            <person name="Newkirk H."/>
            <person name="Liu M."/>
            <person name="Ramsey J."/>
            <person name="Cahill J."/>
        </authorList>
    </citation>
    <scope>NUCLEOTIDE SEQUENCE [LARGE SCALE GENOMIC DNA]</scope>
</reference>
<keyword evidence="2" id="KW-1185">Reference proteome</keyword>
<dbReference type="Proteomes" id="UP000309130">
    <property type="component" value="Segment"/>
</dbReference>
<accession>A0A482MID9</accession>
<evidence type="ECO:0000313" key="2">
    <source>
        <dbReference type="Proteomes" id="UP000309130"/>
    </source>
</evidence>
<name>A0A482MID9_9CAUD</name>
<evidence type="ECO:0000313" key="1">
    <source>
        <dbReference type="EMBL" id="QBQ72327.1"/>
    </source>
</evidence>
<dbReference type="EMBL" id="MK618717">
    <property type="protein sequence ID" value="QBQ72327.1"/>
    <property type="molecule type" value="Genomic_DNA"/>
</dbReference>
<sequence length="121" mass="13495">MATPKKTAPTGRAADVCTTAIQRAPIAYSDEPSDVIERRIDLTTIHCNQLANKEMLDQVRNMANDILQSLDSQRVPYYGSDTCEQDKSGIIYDLDEVTRETCHALGDVKIILELIRNRISG</sequence>